<evidence type="ECO:0000313" key="4">
    <source>
        <dbReference type="Proteomes" id="UP000232188"/>
    </source>
</evidence>
<dbReference type="EMBL" id="NPDV01000019">
    <property type="protein sequence ID" value="PJZ51800.1"/>
    <property type="molecule type" value="Genomic_DNA"/>
</dbReference>
<dbReference type="NCBIfam" id="NF047530">
    <property type="entry name" value="SrpBC"/>
    <property type="match status" value="1"/>
</dbReference>
<comment type="caution">
    <text evidence="1">The sequence shown here is derived from an EMBL/GenBank/DDBJ whole genome shotgun (WGS) entry which is preliminary data.</text>
</comment>
<dbReference type="Proteomes" id="UP000232188">
    <property type="component" value="Unassembled WGS sequence"/>
</dbReference>
<name>A0A2M9YJY0_9LEPT</name>
<keyword evidence="3" id="KW-1185">Reference proteome</keyword>
<dbReference type="AlphaFoldDB" id="A0A2M9YJY0"/>
<reference evidence="3 4" key="1">
    <citation type="submission" date="2017-07" db="EMBL/GenBank/DDBJ databases">
        <title>Leptospira spp. isolated from tropical soils.</title>
        <authorList>
            <person name="Thibeaux R."/>
            <person name="Iraola G."/>
            <person name="Ferres I."/>
            <person name="Bierque E."/>
            <person name="Girault D."/>
            <person name="Soupe-Gilbert M.-E."/>
            <person name="Picardeau M."/>
            <person name="Goarant C."/>
        </authorList>
    </citation>
    <scope>NUCLEOTIDE SEQUENCE [LARGE SCALE GENOMIC DNA]</scope>
    <source>
        <strain evidence="1 4">FH2-B-C1</strain>
        <strain evidence="2 3">FH2-B-D1</strain>
    </source>
</reference>
<sequence length="241" mass="26040">MNRIKFILIAAVLMGTVSCNQGKKDDKQDITTLALLLHVGAEQKTQDQVKKLFSALYPVPADASNSAARSLEDVNPSYNPFAAATAQACQLGGTQSIEGTITSNGGSTDGDNLTWTYDNCKENTAGAAVDKDGIAIPVAFVYNGTLIRSYHMKMVQTISGTNLKNVISGTDRIQSSNYAVNDEKYPAFDITFTRMESEYNQTEYSPGKFKGVLKENVNVSGTLGGRAVNTTFHYTIYFGGK</sequence>
<dbReference type="RefSeq" id="WP_100787156.1">
    <property type="nucleotide sequence ID" value="NZ_NPDU01000018.1"/>
</dbReference>
<dbReference type="EMBL" id="NPDU01000018">
    <property type="protein sequence ID" value="PJZ62289.1"/>
    <property type="molecule type" value="Genomic_DNA"/>
</dbReference>
<evidence type="ECO:0008006" key="5">
    <source>
        <dbReference type="Google" id="ProtNLM"/>
    </source>
</evidence>
<evidence type="ECO:0000313" key="3">
    <source>
        <dbReference type="Proteomes" id="UP000232149"/>
    </source>
</evidence>
<protein>
    <recommendedName>
        <fullName evidence="5">Lipoprotein</fullName>
    </recommendedName>
</protein>
<proteinExistence type="predicted"/>
<evidence type="ECO:0000313" key="2">
    <source>
        <dbReference type="EMBL" id="PJZ62289.1"/>
    </source>
</evidence>
<dbReference type="PROSITE" id="PS51257">
    <property type="entry name" value="PROKAR_LIPOPROTEIN"/>
    <property type="match status" value="1"/>
</dbReference>
<evidence type="ECO:0000313" key="1">
    <source>
        <dbReference type="EMBL" id="PJZ51800.1"/>
    </source>
</evidence>
<dbReference type="Proteomes" id="UP000232149">
    <property type="component" value="Unassembled WGS sequence"/>
</dbReference>
<organism evidence="1 4">
    <name type="scientific">Leptospira adleri</name>
    <dbReference type="NCBI Taxonomy" id="2023186"/>
    <lineage>
        <taxon>Bacteria</taxon>
        <taxon>Pseudomonadati</taxon>
        <taxon>Spirochaetota</taxon>
        <taxon>Spirochaetia</taxon>
        <taxon>Leptospirales</taxon>
        <taxon>Leptospiraceae</taxon>
        <taxon>Leptospira</taxon>
    </lineage>
</organism>
<accession>A0A2M9YJY0</accession>
<gene>
    <name evidence="2" type="ORF">CH376_08745</name>
    <name evidence="1" type="ORF">CH380_18050</name>
</gene>